<protein>
    <submittedName>
        <fullName evidence="1">Uncharacterized protein</fullName>
    </submittedName>
</protein>
<evidence type="ECO:0000313" key="1">
    <source>
        <dbReference type="EMBL" id="EXA31729.1"/>
    </source>
</evidence>
<dbReference type="EMBL" id="JH651008">
    <property type="protein sequence ID" value="EXA31729.1"/>
    <property type="molecule type" value="Genomic_DNA"/>
</dbReference>
<dbReference type="OrthoDB" id="5362512at2759"/>
<proteinExistence type="predicted"/>
<dbReference type="Proteomes" id="UP000030751">
    <property type="component" value="Unassembled WGS sequence"/>
</dbReference>
<dbReference type="HOGENOM" id="CLU_2922693_0_0_1"/>
<reference evidence="1" key="1">
    <citation type="submission" date="2011-10" db="EMBL/GenBank/DDBJ databases">
        <title>The Genome Sequence of Fusarium oxysporum HDV247.</title>
        <authorList>
            <consortium name="The Broad Institute Genome Sequencing Platform"/>
            <person name="Ma L.-J."/>
            <person name="Gale L.R."/>
            <person name="Schwartz D.C."/>
            <person name="Zhou S."/>
            <person name="Corby-Kistler H."/>
            <person name="Young S.K."/>
            <person name="Zeng Q."/>
            <person name="Gargeya S."/>
            <person name="Fitzgerald M."/>
            <person name="Haas B."/>
            <person name="Abouelleil A."/>
            <person name="Alvarado L."/>
            <person name="Arachchi H.M."/>
            <person name="Berlin A."/>
            <person name="Brown A."/>
            <person name="Chapman S.B."/>
            <person name="Chen Z."/>
            <person name="Dunbar C."/>
            <person name="Freedman E."/>
            <person name="Gearin G."/>
            <person name="Goldberg J."/>
            <person name="Griggs A."/>
            <person name="Gujja S."/>
            <person name="Heiman D."/>
            <person name="Howarth C."/>
            <person name="Larson L."/>
            <person name="Lui A."/>
            <person name="MacDonald P.J.P."/>
            <person name="Montmayeur A."/>
            <person name="Murphy C."/>
            <person name="Neiman D."/>
            <person name="Pearson M."/>
            <person name="Priest M."/>
            <person name="Roberts A."/>
            <person name="Saif S."/>
            <person name="Shea T."/>
            <person name="Shenoy N."/>
            <person name="Sisk P."/>
            <person name="Stolte C."/>
            <person name="Sykes S."/>
            <person name="Wortman J."/>
            <person name="Nusbaum C."/>
            <person name="Birren B."/>
        </authorList>
    </citation>
    <scope>NUCLEOTIDE SEQUENCE [LARGE SCALE GENOMIC DNA]</scope>
    <source>
        <strain evidence="1">HDV247</strain>
    </source>
</reference>
<gene>
    <name evidence="1" type="ORF">FOVG_16968</name>
</gene>
<name>W9NGB2_FUSOX</name>
<dbReference type="AlphaFoldDB" id="W9NGB2"/>
<organism evidence="1">
    <name type="scientific">Fusarium oxysporum f. sp. pisi HDV247</name>
    <dbReference type="NCBI Taxonomy" id="1080344"/>
    <lineage>
        <taxon>Eukaryota</taxon>
        <taxon>Fungi</taxon>
        <taxon>Dikarya</taxon>
        <taxon>Ascomycota</taxon>
        <taxon>Pezizomycotina</taxon>
        <taxon>Sordariomycetes</taxon>
        <taxon>Hypocreomycetidae</taxon>
        <taxon>Hypocreales</taxon>
        <taxon>Nectriaceae</taxon>
        <taxon>Fusarium</taxon>
        <taxon>Fusarium oxysporum species complex</taxon>
    </lineage>
</organism>
<reference evidence="1" key="2">
    <citation type="submission" date="2012-05" db="EMBL/GenBank/DDBJ databases">
        <title>Annotation of the Genome Sequence of Fusarium oxysporum HDV247.</title>
        <authorList>
            <consortium name="The Broad Institute Genomics Platform"/>
            <person name="Ma L.-J."/>
            <person name="Corby-Kistler H."/>
            <person name="Broz K."/>
            <person name="Gale L.R."/>
            <person name="Jonkers W."/>
            <person name="O'Donnell K."/>
            <person name="Ploetz R."/>
            <person name="Steinberg C."/>
            <person name="Schwartz D.C."/>
            <person name="VanEtten H."/>
            <person name="Zhou S."/>
            <person name="Young S.K."/>
            <person name="Zeng Q."/>
            <person name="Gargeya S."/>
            <person name="Fitzgerald M."/>
            <person name="Abouelleil A."/>
            <person name="Alvarado L."/>
            <person name="Chapman S.B."/>
            <person name="Gainer-Dewar J."/>
            <person name="Goldberg J."/>
            <person name="Griggs A."/>
            <person name="Gujja S."/>
            <person name="Hansen M."/>
            <person name="Howarth C."/>
            <person name="Imamovic A."/>
            <person name="Ireland A."/>
            <person name="Larimer J."/>
            <person name="McCowan C."/>
            <person name="Murphy C."/>
            <person name="Pearson M."/>
            <person name="Poon T.W."/>
            <person name="Priest M."/>
            <person name="Roberts A."/>
            <person name="Saif S."/>
            <person name="Shea T."/>
            <person name="Sykes S."/>
            <person name="Wortman J."/>
            <person name="Nusbaum C."/>
            <person name="Birren B."/>
        </authorList>
    </citation>
    <scope>NUCLEOTIDE SEQUENCE</scope>
    <source>
        <strain evidence="1">HDV247</strain>
    </source>
</reference>
<accession>W9NGB2</accession>
<sequence>MLIIAAFVSSALSLNIKDALTPSSSTPSSPACSYWYLITIYLADGASTQRSDSLPGSYKEG</sequence>